<feature type="domain" description="SET" evidence="1">
    <location>
        <begin position="218"/>
        <end position="481"/>
    </location>
</feature>
<dbReference type="Gene3D" id="2.170.270.10">
    <property type="entry name" value="SET domain"/>
    <property type="match status" value="1"/>
</dbReference>
<dbReference type="Proteomes" id="UP000315496">
    <property type="component" value="Chromosome 1"/>
</dbReference>
<dbReference type="Pfam" id="PF00856">
    <property type="entry name" value="SET"/>
    <property type="match status" value="1"/>
</dbReference>
<dbReference type="PANTHER" id="PTHR12197">
    <property type="entry name" value="HISTONE-LYSINE N-METHYLTRANSFERASE SMYD"/>
    <property type="match status" value="1"/>
</dbReference>
<proteinExistence type="predicted"/>
<organism evidence="2 3">
    <name type="scientific">Giardia muris</name>
    <dbReference type="NCBI Taxonomy" id="5742"/>
    <lineage>
        <taxon>Eukaryota</taxon>
        <taxon>Metamonada</taxon>
        <taxon>Diplomonadida</taxon>
        <taxon>Hexamitidae</taxon>
        <taxon>Giardiinae</taxon>
        <taxon>Giardia</taxon>
    </lineage>
</organism>
<dbReference type="PROSITE" id="PS50280">
    <property type="entry name" value="SET"/>
    <property type="match status" value="1"/>
</dbReference>
<name>A0A4Z1SZ97_GIAMU</name>
<dbReference type="GO" id="GO:0005634">
    <property type="term" value="C:nucleus"/>
    <property type="evidence" value="ECO:0007669"/>
    <property type="project" value="TreeGrafter"/>
</dbReference>
<dbReference type="EMBL" id="VDLU01000001">
    <property type="protein sequence ID" value="TNJ30085.1"/>
    <property type="molecule type" value="Genomic_DNA"/>
</dbReference>
<dbReference type="Gene3D" id="6.10.140.2220">
    <property type="match status" value="1"/>
</dbReference>
<evidence type="ECO:0000313" key="3">
    <source>
        <dbReference type="Proteomes" id="UP000315496"/>
    </source>
</evidence>
<dbReference type="AlphaFoldDB" id="A0A4Z1SZ97"/>
<dbReference type="Gene3D" id="1.10.220.160">
    <property type="match status" value="1"/>
</dbReference>
<evidence type="ECO:0000313" key="2">
    <source>
        <dbReference type="EMBL" id="TNJ30085.1"/>
    </source>
</evidence>
<accession>A0A4Z1SZ97</accession>
<dbReference type="InterPro" id="IPR001214">
    <property type="entry name" value="SET_dom"/>
</dbReference>
<dbReference type="PANTHER" id="PTHR12197:SF251">
    <property type="entry name" value="EG:BACR7C10.4 PROTEIN"/>
    <property type="match status" value="1"/>
</dbReference>
<dbReference type="SUPFAM" id="SSF82199">
    <property type="entry name" value="SET domain"/>
    <property type="match status" value="1"/>
</dbReference>
<comment type="caution">
    <text evidence="2">The sequence shown here is derived from an EMBL/GenBank/DDBJ whole genome shotgun (WGS) entry which is preliminary data.</text>
</comment>
<keyword evidence="3" id="KW-1185">Reference proteome</keyword>
<dbReference type="VEuPathDB" id="GiardiaDB:GMRT_10360"/>
<sequence>MRLLRAVFLQALDKSAAALRERYPTCNEPSPKPIPPGAPPSSKVHLAVLYRQLIRTYDRLLTASTRTEVLGLLRTCSEMNLMLGTRLVTDSSILHIYILDSLYFALLHRGLTESDELLEHVISSVKDGVYDWFFKWFQQAYNRNDDNLMSLPNEELRIMGTSIPGLPALYTEEAIQMVDEAVRKETDGTVGLIFTEKGRGLVALDNFMVGEFSLEDPADLIVVTTSNPSKGSSICWCCGSLISNLNDSLQYMCQTCHRPYCSPDCKEYDLSYHSHTSYCALFGQETFSKLIEVIGVESLKAGTWGTSHEATLIVLHLIALLSDRCSIPNVTTMTLWRCLPQFFLLHEGTPTNYEWYESSSEKTTDMMHVSLSMTTVISLFLGISCSPLLMPHMRPSILHSLLLKVLQNGFGEIRTLEESTKSNEESLIGIFHLNCYHALVNHSCSPNFRRSTICTPGGALLGCLECIRPTTPGDEILISYASECKVMGTPRDGRHYLDVMATHGLPLCTCAKCEHARQLARGSGTPSGT</sequence>
<gene>
    <name evidence="2" type="ORF">GMRT_10360</name>
</gene>
<evidence type="ECO:0000259" key="1">
    <source>
        <dbReference type="PROSITE" id="PS50280"/>
    </source>
</evidence>
<reference evidence="2 3" key="1">
    <citation type="submission" date="2019-05" db="EMBL/GenBank/DDBJ databases">
        <title>The compact genome of Giardia muris reveals important steps in the evolution of intestinal protozoan parasites.</title>
        <authorList>
            <person name="Xu F."/>
            <person name="Jimenez-Gonzalez A."/>
            <person name="Einarsson E."/>
            <person name="Astvaldsson A."/>
            <person name="Peirasmaki D."/>
            <person name="Eckmann L."/>
            <person name="Andersson J.O."/>
            <person name="Svard S.G."/>
            <person name="Jerlstrom-Hultqvist J."/>
        </authorList>
    </citation>
    <scope>NUCLEOTIDE SEQUENCE [LARGE SCALE GENOMIC DNA]</scope>
    <source>
        <strain evidence="2 3">Roberts-Thomson</strain>
    </source>
</reference>
<protein>
    <submittedName>
        <fullName evidence="2">SET domain-containing protein</fullName>
    </submittedName>
</protein>
<dbReference type="InterPro" id="IPR046341">
    <property type="entry name" value="SET_dom_sf"/>
</dbReference>
<dbReference type="OrthoDB" id="438641at2759"/>
<dbReference type="InterPro" id="IPR050869">
    <property type="entry name" value="H3K4_H4K5_MeTrfase"/>
</dbReference>